<keyword evidence="1" id="KW-0812">Transmembrane</keyword>
<keyword evidence="3" id="KW-1185">Reference proteome</keyword>
<name>A0ABY5S1Y3_9HYPH</name>
<gene>
    <name evidence="2" type="ORF">HPT29_025645</name>
</gene>
<dbReference type="PANTHER" id="PTHR37958:SF1">
    <property type="entry name" value="SODIUM-POTASSIUM_PROTON ANTIPORTER CHAA"/>
    <property type="match status" value="1"/>
</dbReference>
<dbReference type="PANTHER" id="PTHR37958">
    <property type="entry name" value="SODIUM-POTASSIUM/PROTON ANTIPORTER CHAA"/>
    <property type="match status" value="1"/>
</dbReference>
<reference evidence="2" key="1">
    <citation type="submission" date="2022-08" db="EMBL/GenBank/DDBJ databases">
        <title>Microvirga terrae sp. nov., isolated from soil.</title>
        <authorList>
            <person name="Kim K.H."/>
            <person name="Seo Y.L."/>
            <person name="Kim J.M."/>
            <person name="Lee J.K."/>
            <person name="Han D.M."/>
            <person name="Jeon C.O."/>
        </authorList>
    </citation>
    <scope>NUCLEOTIDE SEQUENCE</scope>
    <source>
        <strain evidence="2">R24</strain>
        <plasmid evidence="2">pR24_1</plasmid>
    </source>
</reference>
<dbReference type="RefSeq" id="WP_173945900.1">
    <property type="nucleotide sequence ID" value="NZ_CP102846.1"/>
</dbReference>
<accession>A0ABY5S1Y3</accession>
<evidence type="ECO:0000313" key="3">
    <source>
        <dbReference type="Proteomes" id="UP001017257"/>
    </source>
</evidence>
<evidence type="ECO:0000256" key="1">
    <source>
        <dbReference type="SAM" id="Phobius"/>
    </source>
</evidence>
<dbReference type="EMBL" id="CP102846">
    <property type="protein sequence ID" value="UVF22534.1"/>
    <property type="molecule type" value="Genomic_DNA"/>
</dbReference>
<protein>
    <submittedName>
        <fullName evidence="2">Uncharacterized protein</fullName>
    </submittedName>
</protein>
<evidence type="ECO:0000313" key="2">
    <source>
        <dbReference type="EMBL" id="UVF22534.1"/>
    </source>
</evidence>
<keyword evidence="2" id="KW-0614">Plasmid</keyword>
<keyword evidence="1" id="KW-1133">Transmembrane helix</keyword>
<feature type="transmembrane region" description="Helical" evidence="1">
    <location>
        <begin position="29"/>
        <end position="47"/>
    </location>
</feature>
<proteinExistence type="predicted"/>
<dbReference type="InterPro" id="IPR052946">
    <property type="entry name" value="Alkaline_pH_Ca-Antiporter"/>
</dbReference>
<geneLocation type="plasmid" evidence="2 3">
    <name>pR24_1</name>
</geneLocation>
<organism evidence="2 3">
    <name type="scientific">Microvirga terrae</name>
    <dbReference type="NCBI Taxonomy" id="2740529"/>
    <lineage>
        <taxon>Bacteria</taxon>
        <taxon>Pseudomonadati</taxon>
        <taxon>Pseudomonadota</taxon>
        <taxon>Alphaproteobacteria</taxon>
        <taxon>Hyphomicrobiales</taxon>
        <taxon>Methylobacteriaceae</taxon>
        <taxon>Microvirga</taxon>
    </lineage>
</organism>
<dbReference type="Proteomes" id="UP001017257">
    <property type="component" value="Plasmid pR24_1"/>
</dbReference>
<sequence length="123" mass="13112">MPHWCWVDPVTGALLVLAKLAGWVNVESWPILIRAVILLAGAAFAAVDHAEILAVQTGEPFGSILLTLAITTLEVGPNISVMVAGEPRPVTATMQSTQSKYDPRSGRDYLTTRAADSLKTNAD</sequence>
<keyword evidence="1" id="KW-0472">Membrane</keyword>